<organism evidence="2 3">
    <name type="scientific">Neisseria animalis</name>
    <dbReference type="NCBI Taxonomy" id="492"/>
    <lineage>
        <taxon>Bacteria</taxon>
        <taxon>Pseudomonadati</taxon>
        <taxon>Pseudomonadota</taxon>
        <taxon>Betaproteobacteria</taxon>
        <taxon>Neisseriales</taxon>
        <taxon>Neisseriaceae</taxon>
        <taxon>Neisseria</taxon>
    </lineage>
</organism>
<dbReference type="Proteomes" id="UP000325536">
    <property type="component" value="Chromosome"/>
</dbReference>
<dbReference type="AlphaFoldDB" id="A0A5P3MQR8"/>
<evidence type="ECO:0000313" key="2">
    <source>
        <dbReference type="EMBL" id="QEY23943.1"/>
    </source>
</evidence>
<feature type="domain" description="Antitoxin SocA-like Panacea" evidence="1">
    <location>
        <begin position="29"/>
        <end position="120"/>
    </location>
</feature>
<dbReference type="InterPro" id="IPR025272">
    <property type="entry name" value="SocA_Panacea"/>
</dbReference>
<dbReference type="KEGG" id="naq:D0T90_05060"/>
<proteinExistence type="predicted"/>
<keyword evidence="3" id="KW-1185">Reference proteome</keyword>
<accession>A0A5P3MQR8</accession>
<dbReference type="OrthoDB" id="9799173at2"/>
<dbReference type="Pfam" id="PF13274">
    <property type="entry name" value="SocA_Panacea"/>
    <property type="match status" value="1"/>
</dbReference>
<gene>
    <name evidence="2" type="ORF">D0T90_05060</name>
</gene>
<name>A0A5P3MQR8_NEIAN</name>
<evidence type="ECO:0000259" key="1">
    <source>
        <dbReference type="Pfam" id="PF13274"/>
    </source>
</evidence>
<reference evidence="2 3" key="1">
    <citation type="submission" date="2018-08" db="EMBL/GenBank/DDBJ databases">
        <title>Neisseria animalis ATCC 49930 complete genome.</title>
        <authorList>
            <person name="Veseli I.A."/>
            <person name="Mascarenhas dos Santos A.C."/>
            <person name="Buttler R."/>
            <person name="Pombert J.-F."/>
        </authorList>
    </citation>
    <scope>NUCLEOTIDE SEQUENCE [LARGE SCALE GENOMIC DNA]</scope>
    <source>
        <strain evidence="2 3">ATCC 49930</strain>
    </source>
</reference>
<protein>
    <submittedName>
        <fullName evidence="2">DUF4065 domain-containing protein</fullName>
    </submittedName>
</protein>
<dbReference type="EMBL" id="CP031699">
    <property type="protein sequence ID" value="QEY23943.1"/>
    <property type="molecule type" value="Genomic_DNA"/>
</dbReference>
<evidence type="ECO:0000313" key="3">
    <source>
        <dbReference type="Proteomes" id="UP000325536"/>
    </source>
</evidence>
<dbReference type="RefSeq" id="WP_123796199.1">
    <property type="nucleotide sequence ID" value="NZ_CP031699.1"/>
</dbReference>
<sequence>MLSAITVANFFVNKGLENNKEDMTPMKVLKLSYIAYGWYLALFDKKLFNESIQAWQYGPVIPGVYNAFKSYGNSRISSPFLNGEIIPNDIEKFLNKIWEVYNAYSGWQLSAITHQPNTPWSKTWQGIPNAVISDEIIKTHYLELARR</sequence>